<accession>A0A3R5R2A9</accession>
<sequence>MKIKLTISLDGKLILPLNYNHVLKDAIDKWFDDPSYGLLMGKVIGQDKTDAKKRFSFSEIKGIRKINESENYTTFYNEFELELESYDEWFMMYLANNLAMGHWFLLAGQPVFVSDVQLLSMDAAFNH</sequence>
<proteinExistence type="predicted"/>
<dbReference type="Gene3D" id="3.30.70.1890">
    <property type="match status" value="1"/>
</dbReference>
<name>A0A3R5R2A9_9CLOT</name>
<dbReference type="RefSeq" id="WP_128215844.1">
    <property type="nucleotide sequence ID" value="NZ_CP025746.1"/>
</dbReference>
<dbReference type="OrthoDB" id="9797488at2"/>
<dbReference type="KEGG" id="cmah:C1I91_27855"/>
<gene>
    <name evidence="1" type="ORF">C1I91_27855</name>
</gene>
<dbReference type="EMBL" id="CP025746">
    <property type="protein sequence ID" value="QAA35153.1"/>
    <property type="molecule type" value="Genomic_DNA"/>
</dbReference>
<keyword evidence="2" id="KW-1185">Reference proteome</keyword>
<dbReference type="InterPro" id="IPR045747">
    <property type="entry name" value="CRISPR-assoc_prot_Cas6_N_sf"/>
</dbReference>
<dbReference type="AlphaFoldDB" id="A0A3R5R2A9"/>
<evidence type="ECO:0000313" key="2">
    <source>
        <dbReference type="Proteomes" id="UP000286268"/>
    </source>
</evidence>
<evidence type="ECO:0000313" key="1">
    <source>
        <dbReference type="EMBL" id="QAA35153.1"/>
    </source>
</evidence>
<protein>
    <submittedName>
        <fullName evidence="1">Uncharacterized protein</fullName>
    </submittedName>
</protein>
<reference evidence="1 2" key="1">
    <citation type="submission" date="2018-01" db="EMBL/GenBank/DDBJ databases">
        <title>Genome Sequencing and Assembly of Anaerobacter polyendosporus strain CT4.</title>
        <authorList>
            <person name="Tachaapaikoon C."/>
            <person name="Sutheeworapong S."/>
            <person name="Jenjaroenpun P."/>
            <person name="Wongsurawat T."/>
            <person name="Nookeaw I."/>
            <person name="Cheawchanlertfa P."/>
            <person name="Kosugi A."/>
            <person name="Cheevadhanarak S."/>
            <person name="Ratanakhanokchai K."/>
        </authorList>
    </citation>
    <scope>NUCLEOTIDE SEQUENCE [LARGE SCALE GENOMIC DNA]</scope>
    <source>
        <strain evidence="1 2">CT4</strain>
    </source>
</reference>
<dbReference type="CDD" id="cd21140">
    <property type="entry name" value="Cas6_I-like"/>
    <property type="match status" value="1"/>
</dbReference>
<dbReference type="Proteomes" id="UP000286268">
    <property type="component" value="Chromosome"/>
</dbReference>
<organism evidence="1 2">
    <name type="scientific">Clostridium manihotivorum</name>
    <dbReference type="NCBI Taxonomy" id="2320868"/>
    <lineage>
        <taxon>Bacteria</taxon>
        <taxon>Bacillati</taxon>
        <taxon>Bacillota</taxon>
        <taxon>Clostridia</taxon>
        <taxon>Eubacteriales</taxon>
        <taxon>Clostridiaceae</taxon>
        <taxon>Clostridium</taxon>
    </lineage>
</organism>